<proteinExistence type="predicted"/>
<evidence type="ECO:0000313" key="2">
    <source>
        <dbReference type="EMBL" id="MBA0705630.1"/>
    </source>
</evidence>
<gene>
    <name evidence="2" type="ORF">Golax_017813</name>
</gene>
<dbReference type="InterPro" id="IPR056647">
    <property type="entry name" value="DUF7745"/>
</dbReference>
<evidence type="ECO:0000313" key="3">
    <source>
        <dbReference type="Proteomes" id="UP000593574"/>
    </source>
</evidence>
<comment type="caution">
    <text evidence="2">The sequence shown here is derived from an EMBL/GenBank/DDBJ whole genome shotgun (WGS) entry which is preliminary data.</text>
</comment>
<dbReference type="AlphaFoldDB" id="A0A7J8Z214"/>
<dbReference type="EMBL" id="JABEZV010000002">
    <property type="protein sequence ID" value="MBA0705630.1"/>
    <property type="molecule type" value="Genomic_DNA"/>
</dbReference>
<keyword evidence="3" id="KW-1185">Reference proteome</keyword>
<evidence type="ECO:0000259" key="1">
    <source>
        <dbReference type="Pfam" id="PF24924"/>
    </source>
</evidence>
<feature type="domain" description="DUF7745" evidence="1">
    <location>
        <begin position="2"/>
        <end position="87"/>
    </location>
</feature>
<dbReference type="Proteomes" id="UP000593574">
    <property type="component" value="Unassembled WGS sequence"/>
</dbReference>
<reference evidence="2 3" key="1">
    <citation type="journal article" date="2019" name="Genome Biol. Evol.">
        <title>Insights into the evolution of the New World diploid cottons (Gossypium, subgenus Houzingenia) based on genome sequencing.</title>
        <authorList>
            <person name="Grover C.E."/>
            <person name="Arick M.A. 2nd"/>
            <person name="Thrash A."/>
            <person name="Conover J.L."/>
            <person name="Sanders W.S."/>
            <person name="Peterson D.G."/>
            <person name="Frelichowski J.E."/>
            <person name="Scheffler J.A."/>
            <person name="Scheffler B.E."/>
            <person name="Wendel J.F."/>
        </authorList>
    </citation>
    <scope>NUCLEOTIDE SEQUENCE [LARGE SCALE GENOMIC DNA]</scope>
    <source>
        <strain evidence="2">4</strain>
        <tissue evidence="2">Leaf</tissue>
    </source>
</reference>
<sequence>MPVPAILVETFISLSACQRAAKERFIGCAQLLLAWFHSHFRKVEKASYRVFSEDYSLLKKFVAIPRRDNISEEKWMAILQSLQDDDVE</sequence>
<organism evidence="2 3">
    <name type="scientific">Gossypium laxum</name>
    <dbReference type="NCBI Taxonomy" id="34288"/>
    <lineage>
        <taxon>Eukaryota</taxon>
        <taxon>Viridiplantae</taxon>
        <taxon>Streptophyta</taxon>
        <taxon>Embryophyta</taxon>
        <taxon>Tracheophyta</taxon>
        <taxon>Spermatophyta</taxon>
        <taxon>Magnoliopsida</taxon>
        <taxon>eudicotyledons</taxon>
        <taxon>Gunneridae</taxon>
        <taxon>Pentapetalae</taxon>
        <taxon>rosids</taxon>
        <taxon>malvids</taxon>
        <taxon>Malvales</taxon>
        <taxon>Malvaceae</taxon>
        <taxon>Malvoideae</taxon>
        <taxon>Gossypium</taxon>
    </lineage>
</organism>
<dbReference type="PANTHER" id="PTHR48200">
    <property type="entry name" value="PROTEIN, PUTATIVE-RELATED"/>
    <property type="match status" value="1"/>
</dbReference>
<accession>A0A7J8Z214</accession>
<name>A0A7J8Z214_9ROSI</name>
<dbReference type="Pfam" id="PF24924">
    <property type="entry name" value="DUF7745"/>
    <property type="match status" value="1"/>
</dbReference>
<protein>
    <recommendedName>
        <fullName evidence="1">DUF7745 domain-containing protein</fullName>
    </recommendedName>
</protein>
<dbReference type="PANTHER" id="PTHR48200:SF1">
    <property type="entry name" value="AMINOTRANSFERASE-LIKE PLANT MOBILE DOMAIN-CONTAINING PROTEIN"/>
    <property type="match status" value="1"/>
</dbReference>